<reference evidence="3 4" key="1">
    <citation type="submission" date="2020-02" db="EMBL/GenBank/DDBJ databases">
        <title>Genome sequence of the type strain CGMCC 1.15528 of Mesorhizobium zhangyense.</title>
        <authorList>
            <person name="Gao J."/>
            <person name="Sun J."/>
        </authorList>
    </citation>
    <scope>NUCLEOTIDE SEQUENCE [LARGE SCALE GENOMIC DNA]</scope>
    <source>
        <strain evidence="3 4">CGMCC 1.15528</strain>
    </source>
</reference>
<protein>
    <recommendedName>
        <fullName evidence="2">SGNH domain-containing protein</fullName>
    </recommendedName>
</protein>
<comment type="caution">
    <text evidence="3">The sequence shown here is derived from an EMBL/GenBank/DDBJ whole genome shotgun (WGS) entry which is preliminary data.</text>
</comment>
<keyword evidence="1" id="KW-1133">Transmembrane helix</keyword>
<name>A0A7C9R4F9_9HYPH</name>
<proteinExistence type="predicted"/>
<organism evidence="3 4">
    <name type="scientific">Mesorhizobium zhangyense</name>
    <dbReference type="NCBI Taxonomy" id="1776730"/>
    <lineage>
        <taxon>Bacteria</taxon>
        <taxon>Pseudomonadati</taxon>
        <taxon>Pseudomonadota</taxon>
        <taxon>Alphaproteobacteria</taxon>
        <taxon>Hyphomicrobiales</taxon>
        <taxon>Phyllobacteriaceae</taxon>
        <taxon>Mesorhizobium</taxon>
    </lineage>
</organism>
<sequence>MIEIAANSRAKARASRKPSSDVVIALGIFGVLFVTLVTLFSLHQLGFIHRVNAEIAPYQSNAEMFRWRCPEYRKIDQLGGGTLCVVGAPWKAAEKRGILWGDSHALHFAPLVDITARKAGISLVVWYKCPPYIDQLNVKRWRPQQPSYSANCAKSRAAAMNWIGKSGDAKVVVLASAWYDGLSTLYQREGDKLSLTNGLKLMEIGLAKAISTIDPTKRDVLVMAQFPRFQNAPQPCNIARISGLMRRKCDPSALQISTAETRRLMDPVNTALEKAVATTKAQLIQTNVSVCQSDQCLTRLNGEFLYMDAGHIRRNLTPQTRTRLAKILGLDAAFAKIGRGALATPTAGLQMFGALTQE</sequence>
<feature type="domain" description="SGNH" evidence="2">
    <location>
        <begin position="80"/>
        <end position="312"/>
    </location>
</feature>
<accession>A0A7C9R4F9</accession>
<dbReference type="Proteomes" id="UP000481252">
    <property type="component" value="Unassembled WGS sequence"/>
</dbReference>
<keyword evidence="1" id="KW-0472">Membrane</keyword>
<evidence type="ECO:0000313" key="4">
    <source>
        <dbReference type="Proteomes" id="UP000481252"/>
    </source>
</evidence>
<dbReference type="InterPro" id="IPR043968">
    <property type="entry name" value="SGNH"/>
</dbReference>
<evidence type="ECO:0000256" key="1">
    <source>
        <dbReference type="SAM" id="Phobius"/>
    </source>
</evidence>
<dbReference type="AlphaFoldDB" id="A0A7C9R4F9"/>
<evidence type="ECO:0000313" key="3">
    <source>
        <dbReference type="EMBL" id="NGN39920.1"/>
    </source>
</evidence>
<dbReference type="Pfam" id="PF19040">
    <property type="entry name" value="SGNH"/>
    <property type="match status" value="1"/>
</dbReference>
<keyword evidence="1" id="KW-0812">Transmembrane</keyword>
<evidence type="ECO:0000259" key="2">
    <source>
        <dbReference type="Pfam" id="PF19040"/>
    </source>
</evidence>
<feature type="transmembrane region" description="Helical" evidence="1">
    <location>
        <begin position="21"/>
        <end position="42"/>
    </location>
</feature>
<dbReference type="RefSeq" id="WP_165113869.1">
    <property type="nucleotide sequence ID" value="NZ_JAAKZG010000001.1"/>
</dbReference>
<gene>
    <name evidence="3" type="ORF">G6N74_02470</name>
</gene>
<keyword evidence="4" id="KW-1185">Reference proteome</keyword>
<dbReference type="EMBL" id="JAAKZG010000001">
    <property type="protein sequence ID" value="NGN39920.1"/>
    <property type="molecule type" value="Genomic_DNA"/>
</dbReference>